<dbReference type="Proteomes" id="UP000270296">
    <property type="component" value="Unassembled WGS sequence"/>
</dbReference>
<evidence type="ECO:0000313" key="6">
    <source>
        <dbReference type="Proteomes" id="UP000270296"/>
    </source>
</evidence>
<evidence type="ECO:0000256" key="1">
    <source>
        <dbReference type="ARBA" id="ARBA00007953"/>
    </source>
</evidence>
<feature type="domain" description="TRUD" evidence="4">
    <location>
        <begin position="160"/>
        <end position="250"/>
    </location>
</feature>
<evidence type="ECO:0000313" key="5">
    <source>
        <dbReference type="EMBL" id="VDO94771.1"/>
    </source>
</evidence>
<comment type="similarity">
    <text evidence="1">Belongs to the pseudouridine synthase TruD family.</text>
</comment>
<dbReference type="WBParaSite" id="SBAD_0000164701-mRNA-1">
    <property type="protein sequence ID" value="SBAD_0000164701-mRNA-1"/>
    <property type="gene ID" value="SBAD_0000164701"/>
</dbReference>
<dbReference type="GO" id="GO:0009982">
    <property type="term" value="F:pseudouridine synthase activity"/>
    <property type="evidence" value="ECO:0007669"/>
    <property type="project" value="InterPro"/>
</dbReference>
<evidence type="ECO:0000259" key="4">
    <source>
        <dbReference type="PROSITE" id="PS50984"/>
    </source>
</evidence>
<evidence type="ECO:0000256" key="2">
    <source>
        <dbReference type="ARBA" id="ARBA00022694"/>
    </source>
</evidence>
<dbReference type="GO" id="GO:0005634">
    <property type="term" value="C:nucleus"/>
    <property type="evidence" value="ECO:0007669"/>
    <property type="project" value="TreeGrafter"/>
</dbReference>
<evidence type="ECO:0000313" key="7">
    <source>
        <dbReference type="WBParaSite" id="SBAD_0000164701-mRNA-1"/>
    </source>
</evidence>
<dbReference type="PROSITE" id="PS50984">
    <property type="entry name" value="TRUD"/>
    <property type="match status" value="1"/>
</dbReference>
<reference evidence="7" key="1">
    <citation type="submission" date="2016-06" db="UniProtKB">
        <authorList>
            <consortium name="WormBaseParasite"/>
        </authorList>
    </citation>
    <scope>IDENTIFICATION</scope>
</reference>
<keyword evidence="6" id="KW-1185">Reference proteome</keyword>
<name>A0A183ID82_9BILA</name>
<dbReference type="Pfam" id="PF01142">
    <property type="entry name" value="TruD"/>
    <property type="match status" value="2"/>
</dbReference>
<dbReference type="InterPro" id="IPR011760">
    <property type="entry name" value="PsdUridine_synth_TruD_insert"/>
</dbReference>
<dbReference type="AlphaFoldDB" id="A0A183ID82"/>
<protein>
    <submittedName>
        <fullName evidence="7">TRUD domain-containing protein</fullName>
    </submittedName>
</protein>
<dbReference type="OrthoDB" id="447290at2759"/>
<accession>A0A183ID82</accession>
<comment type="catalytic activity">
    <reaction evidence="3">
        <text>a uridine in tRNA = a pseudouridine in tRNA</text>
        <dbReference type="Rhea" id="RHEA:54572"/>
        <dbReference type="Rhea" id="RHEA-COMP:13339"/>
        <dbReference type="Rhea" id="RHEA-COMP:13934"/>
        <dbReference type="ChEBI" id="CHEBI:65314"/>
        <dbReference type="ChEBI" id="CHEBI:65315"/>
    </reaction>
</comment>
<sequence length="250" mass="28817">MPELLIQSCCLLHAPAVHLDPHNGLLQCVTVVSNFPRRDSKRCLICLFFRSCFGLGRVSVTVWYLGSNSRKRKFWPKDRGEYCRFVLYKENRDTPEAVSIVALKPANISVAGNKDRRAVTSQLATVYRTDASDLAALNRRNIMVDDAHVSKCIEAWKENGFINYYGCQRFGTGDVRTFEIGKYRILLQHKINSRNLYLHSYQSYLWNIAVSRRLQKYGKSVMIGDLVMKNDSKYIIDFFVDPRLSETTEL</sequence>
<dbReference type="PANTHER" id="PTHR13326:SF31">
    <property type="entry name" value="PSEUDOURIDYLATE SYNTHASE 7 HOMOLOG"/>
    <property type="match status" value="1"/>
</dbReference>
<organism evidence="7">
    <name type="scientific">Soboliphyme baturini</name>
    <dbReference type="NCBI Taxonomy" id="241478"/>
    <lineage>
        <taxon>Eukaryota</taxon>
        <taxon>Metazoa</taxon>
        <taxon>Ecdysozoa</taxon>
        <taxon>Nematoda</taxon>
        <taxon>Enoplea</taxon>
        <taxon>Dorylaimia</taxon>
        <taxon>Dioctophymatida</taxon>
        <taxon>Dioctophymatoidea</taxon>
        <taxon>Soboliphymatidae</taxon>
        <taxon>Soboliphyme</taxon>
    </lineage>
</organism>
<dbReference type="GO" id="GO:0001522">
    <property type="term" value="P:pseudouridine synthesis"/>
    <property type="evidence" value="ECO:0007669"/>
    <property type="project" value="InterPro"/>
</dbReference>
<evidence type="ECO:0000256" key="3">
    <source>
        <dbReference type="ARBA" id="ARBA00036943"/>
    </source>
</evidence>
<dbReference type="SUPFAM" id="SSF55120">
    <property type="entry name" value="Pseudouridine synthase"/>
    <property type="match status" value="1"/>
</dbReference>
<dbReference type="PANTHER" id="PTHR13326">
    <property type="entry name" value="TRNA PSEUDOURIDINE SYNTHASE D"/>
    <property type="match status" value="1"/>
</dbReference>
<reference evidence="5 6" key="2">
    <citation type="submission" date="2018-11" db="EMBL/GenBank/DDBJ databases">
        <authorList>
            <consortium name="Pathogen Informatics"/>
        </authorList>
    </citation>
    <scope>NUCLEOTIDE SEQUENCE [LARGE SCALE GENOMIC DNA]</scope>
</reference>
<proteinExistence type="inferred from homology"/>
<dbReference type="GO" id="GO:0003723">
    <property type="term" value="F:RNA binding"/>
    <property type="evidence" value="ECO:0007669"/>
    <property type="project" value="InterPro"/>
</dbReference>
<dbReference type="InterPro" id="IPR001656">
    <property type="entry name" value="PsdUridine_synth_TruD"/>
</dbReference>
<dbReference type="Gene3D" id="3.30.70.3160">
    <property type="match status" value="1"/>
</dbReference>
<gene>
    <name evidence="5" type="ORF">SBAD_LOCUS1576</name>
</gene>
<dbReference type="EMBL" id="UZAM01006870">
    <property type="protein sequence ID" value="VDO94771.1"/>
    <property type="molecule type" value="Genomic_DNA"/>
</dbReference>
<dbReference type="GO" id="GO:0008033">
    <property type="term" value="P:tRNA processing"/>
    <property type="evidence" value="ECO:0007669"/>
    <property type="project" value="UniProtKB-KW"/>
</dbReference>
<keyword evidence="2" id="KW-0819">tRNA processing</keyword>
<dbReference type="InterPro" id="IPR020103">
    <property type="entry name" value="PsdUridine_synth_cat_dom_sf"/>
</dbReference>